<sequence length="48" mass="5258">MIREITATHSDALIVRPKLIETFTDEITATGETWNEADAVARLTGGIE</sequence>
<keyword evidence="2" id="KW-1185">Reference proteome</keyword>
<protein>
    <submittedName>
        <fullName evidence="1">Uncharacterized protein</fullName>
    </submittedName>
</protein>
<evidence type="ECO:0000313" key="2">
    <source>
        <dbReference type="Proteomes" id="UP000199199"/>
    </source>
</evidence>
<gene>
    <name evidence="1" type="ORF">SAMN04488556_3622</name>
</gene>
<dbReference type="EMBL" id="FOZS01000004">
    <property type="protein sequence ID" value="SFS97520.1"/>
    <property type="molecule type" value="Genomic_DNA"/>
</dbReference>
<name>A0A1I6U7T9_9EURY</name>
<organism evidence="1 2">
    <name type="scientific">Halostagnicola kamekurae</name>
    <dbReference type="NCBI Taxonomy" id="619731"/>
    <lineage>
        <taxon>Archaea</taxon>
        <taxon>Methanobacteriati</taxon>
        <taxon>Methanobacteriota</taxon>
        <taxon>Stenosarchaea group</taxon>
        <taxon>Halobacteria</taxon>
        <taxon>Halobacteriales</taxon>
        <taxon>Natrialbaceae</taxon>
        <taxon>Halostagnicola</taxon>
    </lineage>
</organism>
<proteinExistence type="predicted"/>
<evidence type="ECO:0000313" key="1">
    <source>
        <dbReference type="EMBL" id="SFS97520.1"/>
    </source>
</evidence>
<dbReference type="AlphaFoldDB" id="A0A1I6U7T9"/>
<reference evidence="2" key="1">
    <citation type="submission" date="2016-10" db="EMBL/GenBank/DDBJ databases">
        <authorList>
            <person name="Varghese N."/>
            <person name="Submissions S."/>
        </authorList>
    </citation>
    <scope>NUCLEOTIDE SEQUENCE [LARGE SCALE GENOMIC DNA]</scope>
    <source>
        <strain evidence="2">DSM 22427</strain>
    </source>
</reference>
<accession>A0A1I6U7T9</accession>
<dbReference type="Proteomes" id="UP000199199">
    <property type="component" value="Unassembled WGS sequence"/>
</dbReference>